<sequence length="160" mass="17461">MKRGLIAVVLLAVLAGLGYFAFSRNAAPDVSYRTLDGRVLTQASLRDKVVLVNFWATSCPGCVKEMPEMKKMYQTLAPKGLEIVAVAMSYDPPAYVKTYAEKNALPFPVALDTDGSVARAFGDVQLTPTTFLVGRDGKVLKRYVGVMDFAEVEHLIAQNL</sequence>
<dbReference type="PANTHER" id="PTHR42852:SF18">
    <property type="entry name" value="CHROMOSOME UNDETERMINED SCAFFOLD_47, WHOLE GENOME SHOTGUN SEQUENCE"/>
    <property type="match status" value="1"/>
</dbReference>
<dbReference type="RefSeq" id="WP_136551550.1">
    <property type="nucleotide sequence ID" value="NZ_STGJ01000002.1"/>
</dbReference>
<dbReference type="EMBL" id="STGJ01000002">
    <property type="protein sequence ID" value="TIC86204.1"/>
    <property type="molecule type" value="Genomic_DNA"/>
</dbReference>
<dbReference type="OrthoDB" id="9811352at2"/>
<feature type="domain" description="Thioredoxin" evidence="2">
    <location>
        <begin position="21"/>
        <end position="160"/>
    </location>
</feature>
<proteinExistence type="predicted"/>
<dbReference type="SUPFAM" id="SSF52833">
    <property type="entry name" value="Thioredoxin-like"/>
    <property type="match status" value="1"/>
</dbReference>
<name>A0A4T0V3J1_9NEIS</name>
<dbReference type="InterPro" id="IPR036249">
    <property type="entry name" value="Thioredoxin-like_sf"/>
</dbReference>
<dbReference type="Pfam" id="PF08534">
    <property type="entry name" value="Redoxin"/>
    <property type="match status" value="1"/>
</dbReference>
<dbReference type="InterPro" id="IPR013766">
    <property type="entry name" value="Thioredoxin_domain"/>
</dbReference>
<dbReference type="Proteomes" id="UP000308891">
    <property type="component" value="Unassembled WGS sequence"/>
</dbReference>
<evidence type="ECO:0000313" key="3">
    <source>
        <dbReference type="EMBL" id="TIC86204.1"/>
    </source>
</evidence>
<dbReference type="PROSITE" id="PS51352">
    <property type="entry name" value="THIOREDOXIN_2"/>
    <property type="match status" value="1"/>
</dbReference>
<keyword evidence="1" id="KW-0732">Signal</keyword>
<reference evidence="3 4" key="1">
    <citation type="submission" date="2019-04" db="EMBL/GenBank/DDBJ databases">
        <title>Crenobacter sp. nov.</title>
        <authorList>
            <person name="Shi S."/>
        </authorList>
    </citation>
    <scope>NUCLEOTIDE SEQUENCE [LARGE SCALE GENOMIC DNA]</scope>
    <source>
        <strain evidence="3 4">GY 70310</strain>
    </source>
</reference>
<feature type="chain" id="PRO_5020270592" evidence="1">
    <location>
        <begin position="27"/>
        <end position="160"/>
    </location>
</feature>
<evidence type="ECO:0000256" key="1">
    <source>
        <dbReference type="SAM" id="SignalP"/>
    </source>
</evidence>
<evidence type="ECO:0000313" key="4">
    <source>
        <dbReference type="Proteomes" id="UP000308891"/>
    </source>
</evidence>
<dbReference type="GO" id="GO:0016491">
    <property type="term" value="F:oxidoreductase activity"/>
    <property type="evidence" value="ECO:0007669"/>
    <property type="project" value="InterPro"/>
</dbReference>
<protein>
    <submittedName>
        <fullName evidence="3">TlpA family protein disulfide reductase</fullName>
    </submittedName>
</protein>
<gene>
    <name evidence="3" type="ORF">E5K04_03650</name>
</gene>
<dbReference type="InterPro" id="IPR013740">
    <property type="entry name" value="Redoxin"/>
</dbReference>
<comment type="caution">
    <text evidence="3">The sequence shown here is derived from an EMBL/GenBank/DDBJ whole genome shotgun (WGS) entry which is preliminary data.</text>
</comment>
<keyword evidence="4" id="KW-1185">Reference proteome</keyword>
<dbReference type="PANTHER" id="PTHR42852">
    <property type="entry name" value="THIOL:DISULFIDE INTERCHANGE PROTEIN DSBE"/>
    <property type="match status" value="1"/>
</dbReference>
<accession>A0A4T0V3J1</accession>
<dbReference type="Gene3D" id="3.40.30.10">
    <property type="entry name" value="Glutaredoxin"/>
    <property type="match status" value="1"/>
</dbReference>
<organism evidence="3 4">
    <name type="scientific">Crenobacter intestini</name>
    <dbReference type="NCBI Taxonomy" id="2563443"/>
    <lineage>
        <taxon>Bacteria</taxon>
        <taxon>Pseudomonadati</taxon>
        <taxon>Pseudomonadota</taxon>
        <taxon>Betaproteobacteria</taxon>
        <taxon>Neisseriales</taxon>
        <taxon>Neisseriaceae</taxon>
        <taxon>Crenobacter</taxon>
    </lineage>
</organism>
<dbReference type="InterPro" id="IPR050553">
    <property type="entry name" value="Thioredoxin_ResA/DsbE_sf"/>
</dbReference>
<dbReference type="AlphaFoldDB" id="A0A4T0V3J1"/>
<dbReference type="CDD" id="cd02966">
    <property type="entry name" value="TlpA_like_family"/>
    <property type="match status" value="1"/>
</dbReference>
<feature type="signal peptide" evidence="1">
    <location>
        <begin position="1"/>
        <end position="26"/>
    </location>
</feature>
<evidence type="ECO:0000259" key="2">
    <source>
        <dbReference type="PROSITE" id="PS51352"/>
    </source>
</evidence>